<evidence type="ECO:0000313" key="3">
    <source>
        <dbReference type="Proteomes" id="UP000176547"/>
    </source>
</evidence>
<dbReference type="EMBL" id="MFEG01000062">
    <property type="protein sequence ID" value="OGE74525.1"/>
    <property type="molecule type" value="Genomic_DNA"/>
</dbReference>
<accession>A0A1F5NA64</accession>
<dbReference type="Pfam" id="PF00376">
    <property type="entry name" value="MerR"/>
    <property type="match status" value="1"/>
</dbReference>
<comment type="caution">
    <text evidence="2">The sequence shown here is derived from an EMBL/GenBank/DDBJ whole genome shotgun (WGS) entry which is preliminary data.</text>
</comment>
<reference evidence="2 3" key="1">
    <citation type="journal article" date="2016" name="Nat. Commun.">
        <title>Thousands of microbial genomes shed light on interconnected biogeochemical processes in an aquifer system.</title>
        <authorList>
            <person name="Anantharaman K."/>
            <person name="Brown C.T."/>
            <person name="Hug L.A."/>
            <person name="Sharon I."/>
            <person name="Castelle C.J."/>
            <person name="Probst A.J."/>
            <person name="Thomas B.C."/>
            <person name="Singh A."/>
            <person name="Wilkins M.J."/>
            <person name="Karaoz U."/>
            <person name="Brodie E.L."/>
            <person name="Williams K.H."/>
            <person name="Hubbard S.S."/>
            <person name="Banfield J.F."/>
        </authorList>
    </citation>
    <scope>NUCLEOTIDE SEQUENCE [LARGE SCALE GENOMIC DNA]</scope>
</reference>
<dbReference type="InterPro" id="IPR009061">
    <property type="entry name" value="DNA-bd_dom_put_sf"/>
</dbReference>
<dbReference type="Gene3D" id="1.10.1660.10">
    <property type="match status" value="1"/>
</dbReference>
<dbReference type="Proteomes" id="UP000176547">
    <property type="component" value="Unassembled WGS sequence"/>
</dbReference>
<dbReference type="GO" id="GO:0003677">
    <property type="term" value="F:DNA binding"/>
    <property type="evidence" value="ECO:0007669"/>
    <property type="project" value="InterPro"/>
</dbReference>
<evidence type="ECO:0000259" key="1">
    <source>
        <dbReference type="PROSITE" id="PS50937"/>
    </source>
</evidence>
<evidence type="ECO:0000313" key="2">
    <source>
        <dbReference type="EMBL" id="OGE74525.1"/>
    </source>
</evidence>
<name>A0A1F5NA64_9BACT</name>
<sequence>MQLKGKKYLTVKEAAIFLGVSPQTVRSWDEKRKLTAARGKSNRYRLYLISELQKFKENHKVRKYNRKPTL</sequence>
<dbReference type="GO" id="GO:0006355">
    <property type="term" value="P:regulation of DNA-templated transcription"/>
    <property type="evidence" value="ECO:0007669"/>
    <property type="project" value="InterPro"/>
</dbReference>
<dbReference type="SUPFAM" id="SSF46955">
    <property type="entry name" value="Putative DNA-binding domain"/>
    <property type="match status" value="1"/>
</dbReference>
<dbReference type="AlphaFoldDB" id="A0A1F5NA64"/>
<dbReference type="InterPro" id="IPR000551">
    <property type="entry name" value="MerR-type_HTH_dom"/>
</dbReference>
<dbReference type="PROSITE" id="PS50937">
    <property type="entry name" value="HTH_MERR_2"/>
    <property type="match status" value="1"/>
</dbReference>
<protein>
    <recommendedName>
        <fullName evidence="1">HTH merR-type domain-containing protein</fullName>
    </recommendedName>
</protein>
<proteinExistence type="predicted"/>
<feature type="domain" description="HTH merR-type" evidence="1">
    <location>
        <begin position="8"/>
        <end position="47"/>
    </location>
</feature>
<organism evidence="2 3">
    <name type="scientific">Candidatus Doudnabacteria bacterium RIFCSPHIGHO2_01_52_17</name>
    <dbReference type="NCBI Taxonomy" id="1817820"/>
    <lineage>
        <taxon>Bacteria</taxon>
        <taxon>Candidatus Doudnaibacteriota</taxon>
    </lineage>
</organism>
<gene>
    <name evidence="2" type="ORF">A3K06_00615</name>
</gene>